<name>A0A4V6D9F1_SETVI</name>
<reference evidence="2" key="1">
    <citation type="submission" date="2019-03" db="EMBL/GenBank/DDBJ databases">
        <title>WGS assembly of Setaria viridis.</title>
        <authorList>
            <person name="Huang P."/>
            <person name="Jenkins J."/>
            <person name="Grimwood J."/>
            <person name="Barry K."/>
            <person name="Healey A."/>
            <person name="Mamidi S."/>
            <person name="Sreedasyam A."/>
            <person name="Shu S."/>
            <person name="Feldman M."/>
            <person name="Wu J."/>
            <person name="Yu Y."/>
            <person name="Chen C."/>
            <person name="Johnson J."/>
            <person name="Rokhsar D."/>
            <person name="Baxter I."/>
            <person name="Schmutz J."/>
            <person name="Brutnell T."/>
            <person name="Kellogg E."/>
        </authorList>
    </citation>
    <scope>NUCLEOTIDE SEQUENCE [LARGE SCALE GENOMIC DNA]</scope>
</reference>
<dbReference type="AlphaFoldDB" id="A0A4V6D9F1"/>
<evidence type="ECO:0000313" key="2">
    <source>
        <dbReference type="EMBL" id="TKW25636.1"/>
    </source>
</evidence>
<feature type="compositionally biased region" description="Basic residues" evidence="1">
    <location>
        <begin position="10"/>
        <end position="19"/>
    </location>
</feature>
<organism evidence="2 3">
    <name type="scientific">Setaria viridis</name>
    <name type="common">Green bristlegrass</name>
    <name type="synonym">Setaria italica subsp. viridis</name>
    <dbReference type="NCBI Taxonomy" id="4556"/>
    <lineage>
        <taxon>Eukaryota</taxon>
        <taxon>Viridiplantae</taxon>
        <taxon>Streptophyta</taxon>
        <taxon>Embryophyta</taxon>
        <taxon>Tracheophyta</taxon>
        <taxon>Spermatophyta</taxon>
        <taxon>Magnoliopsida</taxon>
        <taxon>Liliopsida</taxon>
        <taxon>Poales</taxon>
        <taxon>Poaceae</taxon>
        <taxon>PACMAD clade</taxon>
        <taxon>Panicoideae</taxon>
        <taxon>Panicodae</taxon>
        <taxon>Paniceae</taxon>
        <taxon>Cenchrinae</taxon>
        <taxon>Setaria</taxon>
    </lineage>
</organism>
<dbReference type="EMBL" id="CM016554">
    <property type="protein sequence ID" value="TKW25636.1"/>
    <property type="molecule type" value="Genomic_DNA"/>
</dbReference>
<evidence type="ECO:0000256" key="1">
    <source>
        <dbReference type="SAM" id="MobiDB-lite"/>
    </source>
</evidence>
<sequence length="158" mass="16605">MTARGWRGERPKRRGRCSRGQRGWVPSSARSGHKAGGSKSSGGAAGVRGRRRGRSSPGWPLSDGGRRYTRDNDRCRAPGVVPTSSAPDESVHALLRAFIPTGAVPAAPTVELALGGVRLAAGLGLLCHDGEQLMRASLMQSSNGDLDVVCASPPLQRR</sequence>
<gene>
    <name evidence="2" type="ORF">SEVIR_3G131600v2</name>
</gene>
<keyword evidence="3" id="KW-1185">Reference proteome</keyword>
<protein>
    <submittedName>
        <fullName evidence="2">Uncharacterized protein</fullName>
    </submittedName>
</protein>
<dbReference type="Gramene" id="TKW25636">
    <property type="protein sequence ID" value="TKW25636"/>
    <property type="gene ID" value="SEVIR_3G131600v2"/>
</dbReference>
<proteinExistence type="predicted"/>
<evidence type="ECO:0000313" key="3">
    <source>
        <dbReference type="Proteomes" id="UP000298652"/>
    </source>
</evidence>
<accession>A0A4V6D9F1</accession>
<feature type="region of interest" description="Disordered" evidence="1">
    <location>
        <begin position="1"/>
        <end position="87"/>
    </location>
</feature>
<feature type="compositionally biased region" description="Basic and acidic residues" evidence="1">
    <location>
        <begin position="64"/>
        <end position="76"/>
    </location>
</feature>
<dbReference type="Proteomes" id="UP000298652">
    <property type="component" value="Chromosome 3"/>
</dbReference>